<evidence type="ECO:0000256" key="1">
    <source>
        <dbReference type="SAM" id="Phobius"/>
    </source>
</evidence>
<gene>
    <name evidence="2" type="ORF">SAMN05660686_02798</name>
</gene>
<feature type="transmembrane region" description="Helical" evidence="1">
    <location>
        <begin position="22"/>
        <end position="43"/>
    </location>
</feature>
<keyword evidence="3" id="KW-1185">Reference proteome</keyword>
<dbReference type="RefSeq" id="WP_093151146.1">
    <property type="nucleotide sequence ID" value="NZ_FNBW01000008.1"/>
</dbReference>
<dbReference type="EMBL" id="FNBW01000008">
    <property type="protein sequence ID" value="SDF93613.1"/>
    <property type="molecule type" value="Genomic_DNA"/>
</dbReference>
<feature type="transmembrane region" description="Helical" evidence="1">
    <location>
        <begin position="64"/>
        <end position="85"/>
    </location>
</feature>
<comment type="caution">
    <text evidence="2">The sequence shown here is derived from an EMBL/GenBank/DDBJ whole genome shotgun (WGS) entry which is preliminary data.</text>
</comment>
<proteinExistence type="predicted"/>
<dbReference type="OrthoDB" id="118399at2"/>
<evidence type="ECO:0008006" key="4">
    <source>
        <dbReference type="Google" id="ProtNLM"/>
    </source>
</evidence>
<reference evidence="2 3" key="1">
    <citation type="submission" date="2016-10" db="EMBL/GenBank/DDBJ databases">
        <authorList>
            <person name="Varghese N."/>
            <person name="Submissions S."/>
        </authorList>
    </citation>
    <scope>NUCLEOTIDE SEQUENCE [LARGE SCALE GENOMIC DNA]</scope>
    <source>
        <strain evidence="2 3">DSM 18839</strain>
    </source>
</reference>
<feature type="transmembrane region" description="Helical" evidence="1">
    <location>
        <begin position="131"/>
        <end position="152"/>
    </location>
</feature>
<keyword evidence="1" id="KW-0472">Membrane</keyword>
<name>A0A8G2F3M9_9PROT</name>
<accession>A0A8G2F3M9</accession>
<evidence type="ECO:0000313" key="3">
    <source>
        <dbReference type="Proteomes" id="UP000198615"/>
    </source>
</evidence>
<keyword evidence="1" id="KW-1133">Transmembrane helix</keyword>
<sequence>MEGLLTGLASSDLATALRFSRWSYAAVNTGHVLGIALLVGGILPLDLRMLGLWPRVEAAALIRVLIPMATAGLVLAGLSGVLLFAVRPLDYAANPAFLAKIGLVSVGAASALCAHWLWGRRLERASASAKARLGAVSMLCWVGALVAGRMIAFTGG</sequence>
<organism evidence="2 3">
    <name type="scientific">Thalassobaculum litoreum DSM 18839</name>
    <dbReference type="NCBI Taxonomy" id="1123362"/>
    <lineage>
        <taxon>Bacteria</taxon>
        <taxon>Pseudomonadati</taxon>
        <taxon>Pseudomonadota</taxon>
        <taxon>Alphaproteobacteria</taxon>
        <taxon>Rhodospirillales</taxon>
        <taxon>Thalassobaculaceae</taxon>
        <taxon>Thalassobaculum</taxon>
    </lineage>
</organism>
<dbReference type="AlphaFoldDB" id="A0A8G2F3M9"/>
<evidence type="ECO:0000313" key="2">
    <source>
        <dbReference type="EMBL" id="SDF93613.1"/>
    </source>
</evidence>
<dbReference type="Proteomes" id="UP000198615">
    <property type="component" value="Unassembled WGS sequence"/>
</dbReference>
<feature type="transmembrane region" description="Helical" evidence="1">
    <location>
        <begin position="97"/>
        <end position="119"/>
    </location>
</feature>
<keyword evidence="1" id="KW-0812">Transmembrane</keyword>
<protein>
    <recommendedName>
        <fullName evidence="4">DUF2214 domain-containing protein</fullName>
    </recommendedName>
</protein>